<keyword evidence="6" id="KW-1185">Reference proteome</keyword>
<feature type="signal peptide" evidence="3">
    <location>
        <begin position="1"/>
        <end position="22"/>
    </location>
</feature>
<feature type="domain" description="ShKT" evidence="4">
    <location>
        <begin position="119"/>
        <end position="153"/>
    </location>
</feature>
<reference evidence="5" key="1">
    <citation type="submission" date="2023-06" db="EMBL/GenBank/DDBJ databases">
        <title>Genomic analysis of the entomopathogenic nematode Steinernema hermaphroditum.</title>
        <authorList>
            <person name="Schwarz E.M."/>
            <person name="Heppert J.K."/>
            <person name="Baniya A."/>
            <person name="Schwartz H.T."/>
            <person name="Tan C.-H."/>
            <person name="Antoshechkin I."/>
            <person name="Sternberg P.W."/>
            <person name="Goodrich-Blair H."/>
            <person name="Dillman A.R."/>
        </authorList>
    </citation>
    <scope>NUCLEOTIDE SEQUENCE</scope>
    <source>
        <strain evidence="5">PS9179</strain>
        <tissue evidence="5">Whole animal</tissue>
    </source>
</reference>
<comment type="caution">
    <text evidence="1">Lacks conserved residue(s) required for the propagation of feature annotation.</text>
</comment>
<name>A0AA39IBH3_9BILA</name>
<dbReference type="Proteomes" id="UP001175271">
    <property type="component" value="Unassembled WGS sequence"/>
</dbReference>
<sequence>MKFHLLLACVLLVGFALTETLAEDCYWTTCIWSVSFCKEGYVQKGEKFCHSFPTEGCSCQKTNNPSERYICFKVYKTGLNYGFSISLTDFVPTLLDMKVLALIFAVFCAFFAFSEATKCADESENCKYLKPFCNDFKYEDMLAVKCAATCNKC</sequence>
<gene>
    <name evidence="5" type="ORF">QR680_014440</name>
</gene>
<evidence type="ECO:0000259" key="4">
    <source>
        <dbReference type="PROSITE" id="PS51670"/>
    </source>
</evidence>
<evidence type="ECO:0000313" key="5">
    <source>
        <dbReference type="EMBL" id="KAK0419982.1"/>
    </source>
</evidence>
<feature type="transmembrane region" description="Helical" evidence="2">
    <location>
        <begin position="90"/>
        <end position="113"/>
    </location>
</feature>
<proteinExistence type="predicted"/>
<feature type="chain" id="PRO_5041340068" description="ShKT domain-containing protein" evidence="3">
    <location>
        <begin position="23"/>
        <end position="153"/>
    </location>
</feature>
<keyword evidence="2" id="KW-1133">Transmembrane helix</keyword>
<evidence type="ECO:0000313" key="6">
    <source>
        <dbReference type="Proteomes" id="UP001175271"/>
    </source>
</evidence>
<keyword evidence="2" id="KW-0812">Transmembrane</keyword>
<comment type="caution">
    <text evidence="5">The sequence shown here is derived from an EMBL/GenBank/DDBJ whole genome shotgun (WGS) entry which is preliminary data.</text>
</comment>
<dbReference type="Gene3D" id="1.10.10.1940">
    <property type="match status" value="1"/>
</dbReference>
<keyword evidence="3" id="KW-0732">Signal</keyword>
<dbReference type="AlphaFoldDB" id="A0AA39IBH3"/>
<accession>A0AA39IBH3</accession>
<protein>
    <recommendedName>
        <fullName evidence="4">ShKT domain-containing protein</fullName>
    </recommendedName>
</protein>
<dbReference type="InterPro" id="IPR003582">
    <property type="entry name" value="ShKT_dom"/>
</dbReference>
<evidence type="ECO:0000256" key="3">
    <source>
        <dbReference type="SAM" id="SignalP"/>
    </source>
</evidence>
<keyword evidence="2" id="KW-0472">Membrane</keyword>
<evidence type="ECO:0000256" key="1">
    <source>
        <dbReference type="PROSITE-ProRule" id="PRU01005"/>
    </source>
</evidence>
<dbReference type="EMBL" id="JAUCMV010000002">
    <property type="protein sequence ID" value="KAK0419982.1"/>
    <property type="molecule type" value="Genomic_DNA"/>
</dbReference>
<feature type="disulfide bond" evidence="1">
    <location>
        <begin position="119"/>
        <end position="153"/>
    </location>
</feature>
<dbReference type="PROSITE" id="PS51670">
    <property type="entry name" value="SHKT"/>
    <property type="match status" value="1"/>
</dbReference>
<keyword evidence="1" id="KW-1015">Disulfide bond</keyword>
<organism evidence="5 6">
    <name type="scientific">Steinernema hermaphroditum</name>
    <dbReference type="NCBI Taxonomy" id="289476"/>
    <lineage>
        <taxon>Eukaryota</taxon>
        <taxon>Metazoa</taxon>
        <taxon>Ecdysozoa</taxon>
        <taxon>Nematoda</taxon>
        <taxon>Chromadorea</taxon>
        <taxon>Rhabditida</taxon>
        <taxon>Tylenchina</taxon>
        <taxon>Panagrolaimomorpha</taxon>
        <taxon>Strongyloidoidea</taxon>
        <taxon>Steinernematidae</taxon>
        <taxon>Steinernema</taxon>
    </lineage>
</organism>
<dbReference type="Pfam" id="PF01549">
    <property type="entry name" value="ShK"/>
    <property type="match status" value="1"/>
</dbReference>
<evidence type="ECO:0000256" key="2">
    <source>
        <dbReference type="SAM" id="Phobius"/>
    </source>
</evidence>